<dbReference type="Proteomes" id="UP000184498">
    <property type="component" value="Unassembled WGS sequence"/>
</dbReference>
<sequence length="182" mass="21321">MKKLLLLFSLSAFTIGFSQSKDFYFQDLREKVLLTNAHNNFKYEPDKVVLYGKCIKYAFGYNFNTMRIFNNTVKSNPWDNCDECKQKIKLQCESLLTIGQRFYPQQMNMEADYSDEVLKAITTDIKNDKNSIPKEYVTEVARCLNYKKGILYKNMTFITKKTGLLSNETDTKDCNFILNLRP</sequence>
<gene>
    <name evidence="2" type="ORF">SAMN05444371_3076</name>
</gene>
<keyword evidence="3" id="KW-1185">Reference proteome</keyword>
<accession>A0A1M6U279</accession>
<dbReference type="STRING" id="216903.SAMN05444371_3076"/>
<dbReference type="RefSeq" id="WP_072999705.1">
    <property type="nucleotide sequence ID" value="NZ_FRAM01000004.1"/>
</dbReference>
<organism evidence="2 3">
    <name type="scientific">Epilithonimonas mollis</name>
    <dbReference type="NCBI Taxonomy" id="216903"/>
    <lineage>
        <taxon>Bacteria</taxon>
        <taxon>Pseudomonadati</taxon>
        <taxon>Bacteroidota</taxon>
        <taxon>Flavobacteriia</taxon>
        <taxon>Flavobacteriales</taxon>
        <taxon>Weeksellaceae</taxon>
        <taxon>Chryseobacterium group</taxon>
        <taxon>Epilithonimonas</taxon>
    </lineage>
</organism>
<keyword evidence="1" id="KW-0732">Signal</keyword>
<name>A0A1M6U279_9FLAO</name>
<dbReference type="AlphaFoldDB" id="A0A1M6U279"/>
<feature type="chain" id="PRO_5012816471" evidence="1">
    <location>
        <begin position="21"/>
        <end position="182"/>
    </location>
</feature>
<dbReference type="EMBL" id="FRAM01000004">
    <property type="protein sequence ID" value="SHK63261.1"/>
    <property type="molecule type" value="Genomic_DNA"/>
</dbReference>
<protein>
    <submittedName>
        <fullName evidence="2">Uncharacterized protein</fullName>
    </submittedName>
</protein>
<evidence type="ECO:0000256" key="1">
    <source>
        <dbReference type="SAM" id="SignalP"/>
    </source>
</evidence>
<evidence type="ECO:0000313" key="2">
    <source>
        <dbReference type="EMBL" id="SHK63261.1"/>
    </source>
</evidence>
<proteinExistence type="predicted"/>
<feature type="signal peptide" evidence="1">
    <location>
        <begin position="1"/>
        <end position="20"/>
    </location>
</feature>
<reference evidence="3" key="1">
    <citation type="submission" date="2016-11" db="EMBL/GenBank/DDBJ databases">
        <authorList>
            <person name="Varghese N."/>
            <person name="Submissions S."/>
        </authorList>
    </citation>
    <scope>NUCLEOTIDE SEQUENCE [LARGE SCALE GENOMIC DNA]</scope>
    <source>
        <strain evidence="3">DSM 18016</strain>
    </source>
</reference>
<evidence type="ECO:0000313" key="3">
    <source>
        <dbReference type="Proteomes" id="UP000184498"/>
    </source>
</evidence>